<name>A0A6C0LRH1_9ZZZZ</name>
<proteinExistence type="predicted"/>
<sequence length="37" mass="4522">MKNIYFLDKRVIDIVITINLNYILAKAFREKYNVILY</sequence>
<reference evidence="1" key="1">
    <citation type="journal article" date="2020" name="Nature">
        <title>Giant virus diversity and host interactions through global metagenomics.</title>
        <authorList>
            <person name="Schulz F."/>
            <person name="Roux S."/>
            <person name="Paez-Espino D."/>
            <person name="Jungbluth S."/>
            <person name="Walsh D.A."/>
            <person name="Denef V.J."/>
            <person name="McMahon K.D."/>
            <person name="Konstantinidis K.T."/>
            <person name="Eloe-Fadrosh E.A."/>
            <person name="Kyrpides N.C."/>
            <person name="Woyke T."/>
        </authorList>
    </citation>
    <scope>NUCLEOTIDE SEQUENCE</scope>
    <source>
        <strain evidence="1">GVMAG-S-1014582-52</strain>
    </source>
</reference>
<evidence type="ECO:0000313" key="1">
    <source>
        <dbReference type="EMBL" id="QHU32970.1"/>
    </source>
</evidence>
<dbReference type="AlphaFoldDB" id="A0A6C0LRH1"/>
<organism evidence="1">
    <name type="scientific">viral metagenome</name>
    <dbReference type="NCBI Taxonomy" id="1070528"/>
    <lineage>
        <taxon>unclassified sequences</taxon>
        <taxon>metagenomes</taxon>
        <taxon>organismal metagenomes</taxon>
    </lineage>
</organism>
<accession>A0A6C0LRH1</accession>
<protein>
    <submittedName>
        <fullName evidence="1">Uncharacterized protein</fullName>
    </submittedName>
</protein>
<dbReference type="EMBL" id="MN740556">
    <property type="protein sequence ID" value="QHU32970.1"/>
    <property type="molecule type" value="Genomic_DNA"/>
</dbReference>